<proteinExistence type="predicted"/>
<dbReference type="AlphaFoldDB" id="A0A6A6DH82"/>
<organism evidence="2 3">
    <name type="scientific">Zopfia rhizophila CBS 207.26</name>
    <dbReference type="NCBI Taxonomy" id="1314779"/>
    <lineage>
        <taxon>Eukaryota</taxon>
        <taxon>Fungi</taxon>
        <taxon>Dikarya</taxon>
        <taxon>Ascomycota</taxon>
        <taxon>Pezizomycotina</taxon>
        <taxon>Dothideomycetes</taxon>
        <taxon>Dothideomycetes incertae sedis</taxon>
        <taxon>Zopfiaceae</taxon>
        <taxon>Zopfia</taxon>
    </lineage>
</organism>
<feature type="compositionally biased region" description="Basic and acidic residues" evidence="1">
    <location>
        <begin position="52"/>
        <end position="69"/>
    </location>
</feature>
<gene>
    <name evidence="2" type="ORF">K469DRAFT_598887</name>
</gene>
<protein>
    <submittedName>
        <fullName evidence="2">Uncharacterized protein</fullName>
    </submittedName>
</protein>
<dbReference type="EMBL" id="ML994674">
    <property type="protein sequence ID" value="KAF2178485.1"/>
    <property type="molecule type" value="Genomic_DNA"/>
</dbReference>
<evidence type="ECO:0000313" key="3">
    <source>
        <dbReference type="Proteomes" id="UP000800200"/>
    </source>
</evidence>
<sequence>MTGEQNGISGEAHQEPDFAQQAFKDLARGEQTAAALERHLDAVEKQIEELLARADENERRMKEQSKQSADKPSPNDETTTTAS</sequence>
<keyword evidence="3" id="KW-1185">Reference proteome</keyword>
<dbReference type="Proteomes" id="UP000800200">
    <property type="component" value="Unassembled WGS sequence"/>
</dbReference>
<evidence type="ECO:0000313" key="2">
    <source>
        <dbReference type="EMBL" id="KAF2178485.1"/>
    </source>
</evidence>
<feature type="region of interest" description="Disordered" evidence="1">
    <location>
        <begin position="1"/>
        <end position="32"/>
    </location>
</feature>
<feature type="region of interest" description="Disordered" evidence="1">
    <location>
        <begin position="52"/>
        <end position="83"/>
    </location>
</feature>
<evidence type="ECO:0000256" key="1">
    <source>
        <dbReference type="SAM" id="MobiDB-lite"/>
    </source>
</evidence>
<name>A0A6A6DH82_9PEZI</name>
<reference evidence="2" key="1">
    <citation type="journal article" date="2020" name="Stud. Mycol.">
        <title>101 Dothideomycetes genomes: a test case for predicting lifestyles and emergence of pathogens.</title>
        <authorList>
            <person name="Haridas S."/>
            <person name="Albert R."/>
            <person name="Binder M."/>
            <person name="Bloem J."/>
            <person name="Labutti K."/>
            <person name="Salamov A."/>
            <person name="Andreopoulos B."/>
            <person name="Baker S."/>
            <person name="Barry K."/>
            <person name="Bills G."/>
            <person name="Bluhm B."/>
            <person name="Cannon C."/>
            <person name="Castanera R."/>
            <person name="Culley D."/>
            <person name="Daum C."/>
            <person name="Ezra D."/>
            <person name="Gonzalez J."/>
            <person name="Henrissat B."/>
            <person name="Kuo A."/>
            <person name="Liang C."/>
            <person name="Lipzen A."/>
            <person name="Lutzoni F."/>
            <person name="Magnuson J."/>
            <person name="Mondo S."/>
            <person name="Nolan M."/>
            <person name="Ohm R."/>
            <person name="Pangilinan J."/>
            <person name="Park H.-J."/>
            <person name="Ramirez L."/>
            <person name="Alfaro M."/>
            <person name="Sun H."/>
            <person name="Tritt A."/>
            <person name="Yoshinaga Y."/>
            <person name="Zwiers L.-H."/>
            <person name="Turgeon B."/>
            <person name="Goodwin S."/>
            <person name="Spatafora J."/>
            <person name="Crous P."/>
            <person name="Grigoriev I."/>
        </authorList>
    </citation>
    <scope>NUCLEOTIDE SEQUENCE</scope>
    <source>
        <strain evidence="2">CBS 207.26</strain>
    </source>
</reference>
<accession>A0A6A6DH82</accession>
<dbReference type="OrthoDB" id="5398685at2759"/>